<evidence type="ECO:0000313" key="2">
    <source>
        <dbReference type="Proteomes" id="UP000032047"/>
    </source>
</evidence>
<dbReference type="Proteomes" id="UP000032047">
    <property type="component" value="Unassembled WGS sequence"/>
</dbReference>
<evidence type="ECO:0000313" key="1">
    <source>
        <dbReference type="EMBL" id="KIP19897.1"/>
    </source>
</evidence>
<proteinExistence type="predicted"/>
<dbReference type="PATRIC" id="fig|265546.4.peg.2943"/>
<name>A0A0D0HKS4_9BACL</name>
<comment type="caution">
    <text evidence="1">The sequence shown here is derived from an EMBL/GenBank/DDBJ whole genome shotgun (WGS) entry which is preliminary data.</text>
</comment>
<gene>
    <name evidence="1" type="ORF">JV16_02956</name>
</gene>
<keyword evidence="2" id="KW-1185">Reference proteome</keyword>
<reference evidence="1 2" key="1">
    <citation type="submission" date="2015-01" db="EMBL/GenBank/DDBJ databases">
        <title>Genome sequence of Anoxybacillus ayderensis strain AB04.</title>
        <authorList>
            <person name="Belduz A.O."/>
            <person name="Canakci S."/>
            <person name="Chan K.-G."/>
            <person name="Kahar U.M."/>
            <person name="Yaakob A.S."/>
            <person name="Chan C.S."/>
            <person name="Goh K.M."/>
        </authorList>
    </citation>
    <scope>NUCLEOTIDE SEQUENCE [LARGE SCALE GENOMIC DNA]</scope>
    <source>
        <strain evidence="1 2">AB04</strain>
    </source>
</reference>
<sequence length="102" mass="11952">MRLKGYEHVRMSDVLTLYHDHATCEQFHSELKSDLDLELLPSGKMRTNAPVLVMGDFVYNLLHLIGQDLLSGQRHPLHHKLKRRRIKTIIQTVIAMVWQLVR</sequence>
<dbReference type="EMBL" id="JXTG01000040">
    <property type="protein sequence ID" value="KIP19897.1"/>
    <property type="molecule type" value="Genomic_DNA"/>
</dbReference>
<protein>
    <recommendedName>
        <fullName evidence="3">Transposase</fullName>
    </recommendedName>
</protein>
<organism evidence="1 2">
    <name type="scientific">Anoxybacillus ayderensis</name>
    <dbReference type="NCBI Taxonomy" id="265546"/>
    <lineage>
        <taxon>Bacteria</taxon>
        <taxon>Bacillati</taxon>
        <taxon>Bacillota</taxon>
        <taxon>Bacilli</taxon>
        <taxon>Bacillales</taxon>
        <taxon>Anoxybacillaceae</taxon>
        <taxon>Anoxybacillus</taxon>
    </lineage>
</organism>
<evidence type="ECO:0008006" key="3">
    <source>
        <dbReference type="Google" id="ProtNLM"/>
    </source>
</evidence>
<dbReference type="AlphaFoldDB" id="A0A0D0HKS4"/>
<accession>A0A0D0HKS4</accession>